<dbReference type="EMBL" id="ATBP01000053">
    <property type="protein sequence ID" value="ETR73540.1"/>
    <property type="molecule type" value="Genomic_DNA"/>
</dbReference>
<dbReference type="InterPro" id="IPR011989">
    <property type="entry name" value="ARM-like"/>
</dbReference>
<dbReference type="InterPro" id="IPR016024">
    <property type="entry name" value="ARM-type_fold"/>
</dbReference>
<comment type="caution">
    <text evidence="2">The sequence shown here is derived from an EMBL/GenBank/DDBJ whole genome shotgun (WGS) entry which is preliminary data.</text>
</comment>
<keyword evidence="1" id="KW-1133">Transmembrane helix</keyword>
<name>A0A1V1PFG5_9BACT</name>
<keyword evidence="1" id="KW-0472">Membrane</keyword>
<feature type="transmembrane region" description="Helical" evidence="1">
    <location>
        <begin position="177"/>
        <end position="197"/>
    </location>
</feature>
<dbReference type="AlphaFoldDB" id="A0A1V1PFG5"/>
<sequence>MIVLSYGTGKTVSFLSIRDFLLLSNTPGQTCNDLYYRYTLYPGEVIKPFALKQQKTCFISSRHPNDKRYYKTIVRKCIAYDYLVVPDQHMADVSLIIDHQKICFQINDRLIMKTDIMHFLQETRSVLSDFSQKTDTNEFFRMCILLSLIIGAPILIYMITIHLLCLLIQLVNVPDRISYWLVMSVLCLFVVIIIYQFPSNISDSIDQKDWEKTFQQAYTEKNWRKGCVLLKSHDYQQTQIETQIAKNWLNQTDHPVLKYWLIRFLSNTPGHSNLFIQYLDDPHVNVVCQAVYALGCQRDRGLISPIVSFLNDCPYWYVQMYAYRALKRLGWQNNRPVVK</sequence>
<evidence type="ECO:0000313" key="3">
    <source>
        <dbReference type="Proteomes" id="UP000189670"/>
    </source>
</evidence>
<protein>
    <recommendedName>
        <fullName evidence="4">HEAT repeat domain-containing protein</fullName>
    </recommendedName>
</protein>
<dbReference type="Gene3D" id="1.25.10.10">
    <property type="entry name" value="Leucine-rich Repeat Variant"/>
    <property type="match status" value="1"/>
</dbReference>
<accession>A0A1V1PFG5</accession>
<feature type="transmembrane region" description="Helical" evidence="1">
    <location>
        <begin position="143"/>
        <end position="171"/>
    </location>
</feature>
<proteinExistence type="predicted"/>
<dbReference type="SUPFAM" id="SSF48371">
    <property type="entry name" value="ARM repeat"/>
    <property type="match status" value="1"/>
</dbReference>
<dbReference type="Proteomes" id="UP000189670">
    <property type="component" value="Unassembled WGS sequence"/>
</dbReference>
<evidence type="ECO:0000256" key="1">
    <source>
        <dbReference type="SAM" id="Phobius"/>
    </source>
</evidence>
<evidence type="ECO:0000313" key="2">
    <source>
        <dbReference type="EMBL" id="ETR73540.1"/>
    </source>
</evidence>
<evidence type="ECO:0008006" key="4">
    <source>
        <dbReference type="Google" id="ProtNLM"/>
    </source>
</evidence>
<reference evidence="3" key="1">
    <citation type="submission" date="2012-11" db="EMBL/GenBank/DDBJ databases">
        <authorList>
            <person name="Lucero-Rivera Y.E."/>
            <person name="Tovar-Ramirez D."/>
        </authorList>
    </citation>
    <scope>NUCLEOTIDE SEQUENCE [LARGE SCALE GENOMIC DNA]</scope>
    <source>
        <strain evidence="3">Araruama</strain>
    </source>
</reference>
<gene>
    <name evidence="2" type="ORF">OMM_00875</name>
</gene>
<keyword evidence="1" id="KW-0812">Transmembrane</keyword>
<organism evidence="2 3">
    <name type="scientific">Candidatus Magnetoglobus multicellularis str. Araruama</name>
    <dbReference type="NCBI Taxonomy" id="890399"/>
    <lineage>
        <taxon>Bacteria</taxon>
        <taxon>Pseudomonadati</taxon>
        <taxon>Thermodesulfobacteriota</taxon>
        <taxon>Desulfobacteria</taxon>
        <taxon>Desulfobacterales</taxon>
        <taxon>Desulfobacteraceae</taxon>
        <taxon>Candidatus Magnetoglobus</taxon>
    </lineage>
</organism>